<proteinExistence type="predicted"/>
<dbReference type="EMBL" id="MU150598">
    <property type="protein sequence ID" value="KAF9455596.1"/>
    <property type="molecule type" value="Genomic_DNA"/>
</dbReference>
<name>A0A9P5XUA1_9AGAR</name>
<comment type="caution">
    <text evidence="1">The sequence shown here is derived from an EMBL/GenBank/DDBJ whole genome shotgun (WGS) entry which is preliminary data.</text>
</comment>
<keyword evidence="3" id="KW-1185">Reference proteome</keyword>
<dbReference type="Proteomes" id="UP000807353">
    <property type="component" value="Unassembled WGS sequence"/>
</dbReference>
<accession>A0A9P5XUA1</accession>
<sequence length="139" mass="16391">MPYFVVASKAGLRDQFLEAFYSVWFDRFPISVETEDPYELNFAIAEQQDILIKILRNRYWGCEVISPLNNWKGLINVEADRVYRRTTYYQCREIGIHLGEHQYIDTIEKEEDKLPVSAEENMRVWSEAVAIDANIFDTT</sequence>
<evidence type="ECO:0000313" key="3">
    <source>
        <dbReference type="Proteomes" id="UP000807353"/>
    </source>
</evidence>
<gene>
    <name evidence="2" type="ORF">BDZ94DRAFT_1241988</name>
    <name evidence="1" type="ORF">BDZ94DRAFT_1316062</name>
</gene>
<evidence type="ECO:0000313" key="2">
    <source>
        <dbReference type="EMBL" id="KAF9455821.1"/>
    </source>
</evidence>
<evidence type="ECO:0000313" key="1">
    <source>
        <dbReference type="EMBL" id="KAF9455596.1"/>
    </source>
</evidence>
<dbReference type="EMBL" id="MU150513">
    <property type="protein sequence ID" value="KAF9455821.1"/>
    <property type="molecule type" value="Genomic_DNA"/>
</dbReference>
<reference evidence="1" key="1">
    <citation type="submission" date="2020-11" db="EMBL/GenBank/DDBJ databases">
        <authorList>
            <consortium name="DOE Joint Genome Institute"/>
            <person name="Ahrendt S."/>
            <person name="Riley R."/>
            <person name="Andreopoulos W."/>
            <person name="Labutti K."/>
            <person name="Pangilinan J."/>
            <person name="Ruiz-Duenas F.J."/>
            <person name="Barrasa J.M."/>
            <person name="Sanchez-Garcia M."/>
            <person name="Camarero S."/>
            <person name="Miyauchi S."/>
            <person name="Serrano A."/>
            <person name="Linde D."/>
            <person name="Babiker R."/>
            <person name="Drula E."/>
            <person name="Ayuso-Fernandez I."/>
            <person name="Pacheco R."/>
            <person name="Padilla G."/>
            <person name="Ferreira P."/>
            <person name="Barriuso J."/>
            <person name="Kellner H."/>
            <person name="Castanera R."/>
            <person name="Alfaro M."/>
            <person name="Ramirez L."/>
            <person name="Pisabarro A.G."/>
            <person name="Kuo A."/>
            <person name="Tritt A."/>
            <person name="Lipzen A."/>
            <person name="He G."/>
            <person name="Yan M."/>
            <person name="Ng V."/>
            <person name="Cullen D."/>
            <person name="Martin F."/>
            <person name="Rosso M.-N."/>
            <person name="Henrissat B."/>
            <person name="Hibbett D."/>
            <person name="Martinez A.T."/>
            <person name="Grigoriev I.V."/>
        </authorList>
    </citation>
    <scope>NUCLEOTIDE SEQUENCE</scope>
    <source>
        <strain evidence="1">CBS 247.69</strain>
    </source>
</reference>
<dbReference type="AlphaFoldDB" id="A0A9P5XUA1"/>
<protein>
    <submittedName>
        <fullName evidence="1">Uncharacterized protein</fullName>
    </submittedName>
</protein>
<organism evidence="1 3">
    <name type="scientific">Collybia nuda</name>
    <dbReference type="NCBI Taxonomy" id="64659"/>
    <lineage>
        <taxon>Eukaryota</taxon>
        <taxon>Fungi</taxon>
        <taxon>Dikarya</taxon>
        <taxon>Basidiomycota</taxon>
        <taxon>Agaricomycotina</taxon>
        <taxon>Agaricomycetes</taxon>
        <taxon>Agaricomycetidae</taxon>
        <taxon>Agaricales</taxon>
        <taxon>Tricholomatineae</taxon>
        <taxon>Clitocybaceae</taxon>
        <taxon>Collybia</taxon>
    </lineage>
</organism>